<dbReference type="PANTHER" id="PTHR22604">
    <property type="entry name" value="OXIDOREDUCTASES"/>
    <property type="match status" value="1"/>
</dbReference>
<dbReference type="RefSeq" id="WP_378254653.1">
    <property type="nucleotide sequence ID" value="NZ_JBHSJV010000001.1"/>
</dbReference>
<gene>
    <name evidence="5" type="ORF">ACFSTE_17360</name>
</gene>
<keyword evidence="6" id="KW-1185">Reference proteome</keyword>
<dbReference type="Pfam" id="PF01408">
    <property type="entry name" value="GFO_IDH_MocA"/>
    <property type="match status" value="1"/>
</dbReference>
<dbReference type="Pfam" id="PF22725">
    <property type="entry name" value="GFO_IDH_MocA_C3"/>
    <property type="match status" value="1"/>
</dbReference>
<dbReference type="Proteomes" id="UP001597459">
    <property type="component" value="Unassembled WGS sequence"/>
</dbReference>
<accession>A0ABW5NDF2</accession>
<protein>
    <submittedName>
        <fullName evidence="5">Gfo/Idh/MocA family protein</fullName>
    </submittedName>
</protein>
<evidence type="ECO:0000259" key="3">
    <source>
        <dbReference type="Pfam" id="PF01408"/>
    </source>
</evidence>
<comment type="caution">
    <text evidence="5">The sequence shown here is derived from an EMBL/GenBank/DDBJ whole genome shotgun (WGS) entry which is preliminary data.</text>
</comment>
<evidence type="ECO:0000313" key="5">
    <source>
        <dbReference type="EMBL" id="MFD2592608.1"/>
    </source>
</evidence>
<feature type="domain" description="Gfo/Idh/MocA-like oxidoreductase N-terminal" evidence="3">
    <location>
        <begin position="5"/>
        <end position="121"/>
    </location>
</feature>
<dbReference type="InterPro" id="IPR055170">
    <property type="entry name" value="GFO_IDH_MocA-like_dom"/>
</dbReference>
<dbReference type="SUPFAM" id="SSF51735">
    <property type="entry name" value="NAD(P)-binding Rossmann-fold domains"/>
    <property type="match status" value="1"/>
</dbReference>
<proteinExistence type="inferred from homology"/>
<sequence>MDKTIHWGILGCGSIARKFAQDLQTVPNAQLTAVASRSTENAQNFANQYNARTYYTSYETLCKDDNIDIIYIATPHVFHHEQTLLCLHHKKAVLCEKPFAMNKEQVQEMITLAQKNKLFLMEALWTYFLPHYQELLSIINNKELGAIRSLTADFGYYSTFDPDSRVYNKALGGGSLLDIGIYPLFAALSMIGYPDDIQASANMTSTGVDENCHIKLQYKSGVSASLYSTITKKTKTEAILVFEEGTIHIHSQFHKPTSFTIEKNGKKETRKFPVTTFGYNFEAAHAQEMLLAEKTESPIMSFDKSLQLIQLLDQVRQQINLIY</sequence>
<dbReference type="EMBL" id="JBHULX010000039">
    <property type="protein sequence ID" value="MFD2592608.1"/>
    <property type="molecule type" value="Genomic_DNA"/>
</dbReference>
<keyword evidence="2" id="KW-0560">Oxidoreductase</keyword>
<evidence type="ECO:0000313" key="6">
    <source>
        <dbReference type="Proteomes" id="UP001597459"/>
    </source>
</evidence>
<organism evidence="5 6">
    <name type="scientific">Aquimarina hainanensis</name>
    <dbReference type="NCBI Taxonomy" id="1578017"/>
    <lineage>
        <taxon>Bacteria</taxon>
        <taxon>Pseudomonadati</taxon>
        <taxon>Bacteroidota</taxon>
        <taxon>Flavobacteriia</taxon>
        <taxon>Flavobacteriales</taxon>
        <taxon>Flavobacteriaceae</taxon>
        <taxon>Aquimarina</taxon>
    </lineage>
</organism>
<evidence type="ECO:0000256" key="1">
    <source>
        <dbReference type="ARBA" id="ARBA00010928"/>
    </source>
</evidence>
<evidence type="ECO:0000256" key="2">
    <source>
        <dbReference type="ARBA" id="ARBA00023002"/>
    </source>
</evidence>
<feature type="domain" description="GFO/IDH/MocA-like oxidoreductase" evidence="4">
    <location>
        <begin position="132"/>
        <end position="247"/>
    </location>
</feature>
<dbReference type="SUPFAM" id="SSF55347">
    <property type="entry name" value="Glyceraldehyde-3-phosphate dehydrogenase-like, C-terminal domain"/>
    <property type="match status" value="1"/>
</dbReference>
<dbReference type="Gene3D" id="3.40.50.720">
    <property type="entry name" value="NAD(P)-binding Rossmann-like Domain"/>
    <property type="match status" value="1"/>
</dbReference>
<evidence type="ECO:0000259" key="4">
    <source>
        <dbReference type="Pfam" id="PF22725"/>
    </source>
</evidence>
<reference evidence="6" key="1">
    <citation type="journal article" date="2019" name="Int. J. Syst. Evol. Microbiol.">
        <title>The Global Catalogue of Microorganisms (GCM) 10K type strain sequencing project: providing services to taxonomists for standard genome sequencing and annotation.</title>
        <authorList>
            <consortium name="The Broad Institute Genomics Platform"/>
            <consortium name="The Broad Institute Genome Sequencing Center for Infectious Disease"/>
            <person name="Wu L."/>
            <person name="Ma J."/>
        </authorList>
    </citation>
    <scope>NUCLEOTIDE SEQUENCE [LARGE SCALE GENOMIC DNA]</scope>
    <source>
        <strain evidence="6">KCTC 42423</strain>
    </source>
</reference>
<name>A0ABW5NDF2_9FLAO</name>
<dbReference type="InterPro" id="IPR036291">
    <property type="entry name" value="NAD(P)-bd_dom_sf"/>
</dbReference>
<dbReference type="InterPro" id="IPR050984">
    <property type="entry name" value="Gfo/Idh/MocA_domain"/>
</dbReference>
<dbReference type="InterPro" id="IPR000683">
    <property type="entry name" value="Gfo/Idh/MocA-like_OxRdtase_N"/>
</dbReference>
<dbReference type="Gene3D" id="3.30.360.10">
    <property type="entry name" value="Dihydrodipicolinate Reductase, domain 2"/>
    <property type="match status" value="1"/>
</dbReference>
<dbReference type="PANTHER" id="PTHR22604:SF105">
    <property type="entry name" value="TRANS-1,2-DIHYDROBENZENE-1,2-DIOL DEHYDROGENASE"/>
    <property type="match status" value="1"/>
</dbReference>
<comment type="similarity">
    <text evidence="1">Belongs to the Gfo/Idh/MocA family.</text>
</comment>